<evidence type="ECO:0000313" key="4">
    <source>
        <dbReference type="Proteomes" id="UP000179113"/>
    </source>
</evidence>
<comment type="caution">
    <text evidence="3">The sequence shown here is derived from an EMBL/GenBank/DDBJ whole genome shotgun (WGS) entry which is preliminary data.</text>
</comment>
<dbReference type="SUPFAM" id="SSF50998">
    <property type="entry name" value="Quinoprotein alcohol dehydrogenase-like"/>
    <property type="match status" value="1"/>
</dbReference>
<feature type="domain" description="Pyrrolo-quinoline quinone repeat" evidence="2">
    <location>
        <begin position="92"/>
        <end position="228"/>
    </location>
</feature>
<gene>
    <name evidence="3" type="ORF">A2415_01000</name>
</gene>
<name>A0A1F4WMW0_UNCKA</name>
<dbReference type="InterPro" id="IPR018391">
    <property type="entry name" value="PQQ_b-propeller_rpt"/>
</dbReference>
<evidence type="ECO:0000313" key="3">
    <source>
        <dbReference type="EMBL" id="OGC70233.1"/>
    </source>
</evidence>
<dbReference type="Pfam" id="PF13360">
    <property type="entry name" value="PQQ_2"/>
    <property type="match status" value="1"/>
</dbReference>
<dbReference type="AlphaFoldDB" id="A0A1F4WMW0"/>
<accession>A0A1F4WMW0</accession>
<evidence type="ECO:0000259" key="2">
    <source>
        <dbReference type="Pfam" id="PF13360"/>
    </source>
</evidence>
<dbReference type="EMBL" id="MEWA01000009">
    <property type="protein sequence ID" value="OGC70233.1"/>
    <property type="molecule type" value="Genomic_DNA"/>
</dbReference>
<dbReference type="SMART" id="SM00564">
    <property type="entry name" value="PQQ"/>
    <property type="match status" value="3"/>
</dbReference>
<reference evidence="3 4" key="1">
    <citation type="journal article" date="2016" name="Nat. Commun.">
        <title>Thousands of microbial genomes shed light on interconnected biogeochemical processes in an aquifer system.</title>
        <authorList>
            <person name="Anantharaman K."/>
            <person name="Brown C.T."/>
            <person name="Hug L.A."/>
            <person name="Sharon I."/>
            <person name="Castelle C.J."/>
            <person name="Probst A.J."/>
            <person name="Thomas B.C."/>
            <person name="Singh A."/>
            <person name="Wilkins M.J."/>
            <person name="Karaoz U."/>
            <person name="Brodie E.L."/>
            <person name="Williams K.H."/>
            <person name="Hubbard S.S."/>
            <person name="Banfield J.F."/>
        </authorList>
    </citation>
    <scope>NUCLEOTIDE SEQUENCE [LARGE SCALE GENOMIC DNA]</scope>
</reference>
<feature type="chain" id="PRO_5009515098" description="Pyrrolo-quinoline quinone repeat domain-containing protein" evidence="1">
    <location>
        <begin position="22"/>
        <end position="481"/>
    </location>
</feature>
<dbReference type="PANTHER" id="PTHR34512:SF30">
    <property type="entry name" value="OUTER MEMBRANE PROTEIN ASSEMBLY FACTOR BAMB"/>
    <property type="match status" value="1"/>
</dbReference>
<evidence type="ECO:0000256" key="1">
    <source>
        <dbReference type="SAM" id="SignalP"/>
    </source>
</evidence>
<dbReference type="InterPro" id="IPR011047">
    <property type="entry name" value="Quinoprotein_ADH-like_sf"/>
</dbReference>
<dbReference type="PANTHER" id="PTHR34512">
    <property type="entry name" value="CELL SURFACE PROTEIN"/>
    <property type="match status" value="1"/>
</dbReference>
<dbReference type="Gene3D" id="2.40.128.630">
    <property type="match status" value="1"/>
</dbReference>
<sequence length="481" mass="52677">MKRRVTAFLLLLALSSQFVYADWPMAGHDNQRTSYSSEDVTPTSFNQGCGMHTFADYIPTKVQLITVDRGTTDSMIYVATAGGVYALRHGILDNTSNDFVWTYPTSMPVGHSPTVDKTNNVIYIPVLDKTIHAVNALTGQLIWQTDSAGGGFLTSPLVANNLVYAGNRDGYVYAFNTSDGTLAWSYYIGAPVDYSPAISADNSVLYIGAMNSKAYALNALTGSRIAESVQFQGSGFFSFWPVVHTSANRVLFAKSLNYPENYVDEHQRSDNAVYPETPENLSTQGFMDWYALHPEMKSLLVLNPATLAEEETAPHLWWGNASGNRYPPAISGDGTVWALSAWRHSAAVYFPQGNFMGWVIGAATFTPEPSWSSGADSEDEPKAFSIIGNIIWHGAGGDGTDQGGYTSLTSTSYRTWSDSTLYGYVGSYWVNWSTYRYGNGLSFASNPYPNNTGTHGNQNPPVPLRGYVYINRSNAVICLRP</sequence>
<organism evidence="3 4">
    <name type="scientific">candidate division WWE3 bacterium RIFOXYC1_FULL_39_7</name>
    <dbReference type="NCBI Taxonomy" id="1802643"/>
    <lineage>
        <taxon>Bacteria</taxon>
        <taxon>Katanobacteria</taxon>
    </lineage>
</organism>
<proteinExistence type="predicted"/>
<feature type="signal peptide" evidence="1">
    <location>
        <begin position="1"/>
        <end position="21"/>
    </location>
</feature>
<dbReference type="InterPro" id="IPR002372">
    <property type="entry name" value="PQQ_rpt_dom"/>
</dbReference>
<keyword evidence="1" id="KW-0732">Signal</keyword>
<protein>
    <recommendedName>
        <fullName evidence="2">Pyrrolo-quinoline quinone repeat domain-containing protein</fullName>
    </recommendedName>
</protein>
<dbReference type="Gene3D" id="2.40.10.480">
    <property type="match status" value="1"/>
</dbReference>
<dbReference type="Proteomes" id="UP000179113">
    <property type="component" value="Unassembled WGS sequence"/>
</dbReference>